<reference evidence="3 4" key="1">
    <citation type="journal article" date="2019" name="Int. J. Syst. Evol. Microbiol.">
        <title>The Global Catalogue of Microorganisms (GCM) 10K type strain sequencing project: providing services to taxonomists for standard genome sequencing and annotation.</title>
        <authorList>
            <consortium name="The Broad Institute Genomics Platform"/>
            <consortium name="The Broad Institute Genome Sequencing Center for Infectious Disease"/>
            <person name="Wu L."/>
            <person name="Ma J."/>
        </authorList>
    </citation>
    <scope>NUCLEOTIDE SEQUENCE [LARGE SCALE GENOMIC DNA]</scope>
    <source>
        <strain evidence="3 4">JCM 13023</strain>
    </source>
</reference>
<gene>
    <name evidence="3" type="ORF">GCM10009676_33320</name>
</gene>
<dbReference type="SUPFAM" id="SSF52091">
    <property type="entry name" value="SpoIIaa-like"/>
    <property type="match status" value="1"/>
</dbReference>
<name>A0ABN1WC23_9PSEU</name>
<evidence type="ECO:0000259" key="2">
    <source>
        <dbReference type="PROSITE" id="PS50801"/>
    </source>
</evidence>
<dbReference type="PANTHER" id="PTHR33495">
    <property type="entry name" value="ANTI-SIGMA FACTOR ANTAGONIST TM_1081-RELATED-RELATED"/>
    <property type="match status" value="1"/>
</dbReference>
<dbReference type="InterPro" id="IPR002645">
    <property type="entry name" value="STAS_dom"/>
</dbReference>
<dbReference type="EMBL" id="BAAALN010000010">
    <property type="protein sequence ID" value="GAA1244795.1"/>
    <property type="molecule type" value="Genomic_DNA"/>
</dbReference>
<evidence type="ECO:0000313" key="3">
    <source>
        <dbReference type="EMBL" id="GAA1244795.1"/>
    </source>
</evidence>
<dbReference type="Proteomes" id="UP001500653">
    <property type="component" value="Unassembled WGS sequence"/>
</dbReference>
<dbReference type="Gene3D" id="3.30.750.24">
    <property type="entry name" value="STAS domain"/>
    <property type="match status" value="1"/>
</dbReference>
<dbReference type="RefSeq" id="WP_253866232.1">
    <property type="nucleotide sequence ID" value="NZ_BAAALN010000010.1"/>
</dbReference>
<sequence>MCASSSFPQRARNRPLHSSWDVAGDVPGDSLLRWDIRSHGHLVVATVDGELDLATTPSLADGLSPGVTTGNHVVLDVARMTFCGTAGLNLFVTLHHHTDATGGSLRLVAPSVALRRVLDLVALDDVLLTAPDVTSAARLAGAGRNAAAEPGFSTPVLSTQPHRPGLSTR</sequence>
<evidence type="ECO:0000256" key="1">
    <source>
        <dbReference type="SAM" id="MobiDB-lite"/>
    </source>
</evidence>
<dbReference type="PROSITE" id="PS50801">
    <property type="entry name" value="STAS"/>
    <property type="match status" value="1"/>
</dbReference>
<comment type="caution">
    <text evidence="3">The sequence shown here is derived from an EMBL/GenBank/DDBJ whole genome shotgun (WGS) entry which is preliminary data.</text>
</comment>
<dbReference type="Pfam" id="PF01740">
    <property type="entry name" value="STAS"/>
    <property type="match status" value="1"/>
</dbReference>
<feature type="domain" description="STAS" evidence="2">
    <location>
        <begin position="32"/>
        <end position="127"/>
    </location>
</feature>
<dbReference type="CDD" id="cd07043">
    <property type="entry name" value="STAS_anti-anti-sigma_factors"/>
    <property type="match status" value="1"/>
</dbReference>
<dbReference type="PANTHER" id="PTHR33495:SF2">
    <property type="entry name" value="ANTI-SIGMA FACTOR ANTAGONIST TM_1081-RELATED"/>
    <property type="match status" value="1"/>
</dbReference>
<evidence type="ECO:0000313" key="4">
    <source>
        <dbReference type="Proteomes" id="UP001500653"/>
    </source>
</evidence>
<accession>A0ABN1WC23</accession>
<dbReference type="InterPro" id="IPR036513">
    <property type="entry name" value="STAS_dom_sf"/>
</dbReference>
<proteinExistence type="predicted"/>
<keyword evidence="4" id="KW-1185">Reference proteome</keyword>
<organism evidence="3 4">
    <name type="scientific">Prauserella halophila</name>
    <dbReference type="NCBI Taxonomy" id="185641"/>
    <lineage>
        <taxon>Bacteria</taxon>
        <taxon>Bacillati</taxon>
        <taxon>Actinomycetota</taxon>
        <taxon>Actinomycetes</taxon>
        <taxon>Pseudonocardiales</taxon>
        <taxon>Pseudonocardiaceae</taxon>
        <taxon>Prauserella</taxon>
    </lineage>
</organism>
<protein>
    <recommendedName>
        <fullName evidence="2">STAS domain-containing protein</fullName>
    </recommendedName>
</protein>
<feature type="region of interest" description="Disordered" evidence="1">
    <location>
        <begin position="150"/>
        <end position="169"/>
    </location>
</feature>
<feature type="compositionally biased region" description="Polar residues" evidence="1">
    <location>
        <begin position="155"/>
        <end position="169"/>
    </location>
</feature>